<dbReference type="Pfam" id="PF04616">
    <property type="entry name" value="Glyco_hydro_43"/>
    <property type="match status" value="1"/>
</dbReference>
<dbReference type="InterPro" id="IPR005084">
    <property type="entry name" value="CBM6"/>
</dbReference>
<gene>
    <name evidence="7" type="ORF">Daesc_005064</name>
</gene>
<dbReference type="InterPro" id="IPR023296">
    <property type="entry name" value="Glyco_hydro_beta-prop_sf"/>
</dbReference>
<feature type="domain" description="CBM6" evidence="6">
    <location>
        <begin position="324"/>
        <end position="448"/>
    </location>
</feature>
<dbReference type="SUPFAM" id="SSF49785">
    <property type="entry name" value="Galactose-binding domain-like"/>
    <property type="match status" value="1"/>
</dbReference>
<comment type="similarity">
    <text evidence="1 4">Belongs to the glycosyl hydrolase 43 family.</text>
</comment>
<protein>
    <recommendedName>
        <fullName evidence="6">CBM6 domain-containing protein</fullName>
    </recommendedName>
</protein>
<evidence type="ECO:0000313" key="8">
    <source>
        <dbReference type="Proteomes" id="UP001369815"/>
    </source>
</evidence>
<evidence type="ECO:0000256" key="1">
    <source>
        <dbReference type="ARBA" id="ARBA00009865"/>
    </source>
</evidence>
<dbReference type="PANTHER" id="PTHR22925:SF3">
    <property type="entry name" value="GLYCOSYL HYDROLASE FAMILY PROTEIN 43"/>
    <property type="match status" value="1"/>
</dbReference>
<evidence type="ECO:0000259" key="6">
    <source>
        <dbReference type="PROSITE" id="PS51175"/>
    </source>
</evidence>
<evidence type="ECO:0000256" key="5">
    <source>
        <dbReference type="SAM" id="SignalP"/>
    </source>
</evidence>
<sequence>MHCLRALLLTTLSSLAQASLQVVPGATWTTSNGEHLQAHGAGVIKVDNTYYLIGEDKTGGSAFQNVNCYSSQDLVQWTYVGALLSRTSSGDLGPNRVVERPKVVYNAKTRKYVLYMHIDSSNYGEAKVGVATGDSVCGKYTYVKSYQPLNHQSRDMGLFVDDDGTGYLLSEDRQNGLRILKLSDDYLSVAGSTYLWSDSIEAPALLKLNGRYYMFGSKLTGWDPNDNVYSTSTSLTSGWSGWKTFADSGSKTYTSQTNYVLPVGSNAAIYLGDRWVSKNLMASTYVWLPLSISGTTVKMANAESWVPDLSSTSSSASKAKPAETAYEGEAATYGGKTRDVSCNNCSGKKAAGYVGGPDKGTVTFRGIRSDADARTTVRIRYVNGDSSPRYANVRVNGAAAQKLAFLPTGNSVSSSTLNVDLKSGSSNEIVIEGINDGWGPDIDRLIVPVQ</sequence>
<dbReference type="GO" id="GO:0030246">
    <property type="term" value="F:carbohydrate binding"/>
    <property type="evidence" value="ECO:0007669"/>
    <property type="project" value="InterPro"/>
</dbReference>
<keyword evidence="8" id="KW-1185">Reference proteome</keyword>
<comment type="caution">
    <text evidence="7">The sequence shown here is derived from an EMBL/GenBank/DDBJ whole genome shotgun (WGS) entry which is preliminary data.</text>
</comment>
<evidence type="ECO:0000256" key="3">
    <source>
        <dbReference type="ARBA" id="ARBA00023295"/>
    </source>
</evidence>
<dbReference type="PROSITE" id="PS51175">
    <property type="entry name" value="CBM6"/>
    <property type="match status" value="1"/>
</dbReference>
<dbReference type="CDD" id="cd04081">
    <property type="entry name" value="CBM35_galactosidase-like"/>
    <property type="match status" value="1"/>
</dbReference>
<dbReference type="AlphaFoldDB" id="A0AAX6MJD2"/>
<dbReference type="PANTHER" id="PTHR22925">
    <property type="entry name" value="GLYCOSYL HYDROLASE 43 FAMILY MEMBER"/>
    <property type="match status" value="1"/>
</dbReference>
<feature type="chain" id="PRO_5043354575" description="CBM6 domain-containing protein" evidence="5">
    <location>
        <begin position="19"/>
        <end position="450"/>
    </location>
</feature>
<dbReference type="GO" id="GO:0005975">
    <property type="term" value="P:carbohydrate metabolic process"/>
    <property type="evidence" value="ECO:0007669"/>
    <property type="project" value="InterPro"/>
</dbReference>
<dbReference type="CDD" id="cd18821">
    <property type="entry name" value="GH43_Pc3Gal43A-like"/>
    <property type="match status" value="1"/>
</dbReference>
<keyword evidence="3 4" id="KW-0326">Glycosidase</keyword>
<evidence type="ECO:0000313" key="7">
    <source>
        <dbReference type="EMBL" id="KAK6952770.1"/>
    </source>
</evidence>
<dbReference type="Gene3D" id="2.60.120.260">
    <property type="entry name" value="Galactose-binding domain-like"/>
    <property type="match status" value="1"/>
</dbReference>
<dbReference type="GO" id="GO:0004553">
    <property type="term" value="F:hydrolase activity, hydrolyzing O-glycosyl compounds"/>
    <property type="evidence" value="ECO:0007669"/>
    <property type="project" value="InterPro"/>
</dbReference>
<accession>A0AAX6MJD2</accession>
<proteinExistence type="inferred from homology"/>
<organism evidence="7 8">
    <name type="scientific">Daldinia eschscholtzii</name>
    <dbReference type="NCBI Taxonomy" id="292717"/>
    <lineage>
        <taxon>Eukaryota</taxon>
        <taxon>Fungi</taxon>
        <taxon>Dikarya</taxon>
        <taxon>Ascomycota</taxon>
        <taxon>Pezizomycotina</taxon>
        <taxon>Sordariomycetes</taxon>
        <taxon>Xylariomycetidae</taxon>
        <taxon>Xylariales</taxon>
        <taxon>Hypoxylaceae</taxon>
        <taxon>Daldinia</taxon>
    </lineage>
</organism>
<reference evidence="7 8" key="1">
    <citation type="journal article" date="2024" name="Front Chem Biol">
        <title>Unveiling the potential of Daldinia eschscholtzii MFLUCC 19-0629 through bioactivity and bioinformatics studies for enhanced sustainable agriculture production.</title>
        <authorList>
            <person name="Brooks S."/>
            <person name="Weaver J.A."/>
            <person name="Klomchit A."/>
            <person name="Alharthi S.A."/>
            <person name="Onlamun T."/>
            <person name="Nurani R."/>
            <person name="Vong T.K."/>
            <person name="Alberti F."/>
            <person name="Greco C."/>
        </authorList>
    </citation>
    <scope>NUCLEOTIDE SEQUENCE [LARGE SCALE GENOMIC DNA]</scope>
    <source>
        <strain evidence="7">MFLUCC 19-0629</strain>
    </source>
</reference>
<feature type="signal peptide" evidence="5">
    <location>
        <begin position="1"/>
        <end position="18"/>
    </location>
</feature>
<dbReference type="EMBL" id="JBANMG010000005">
    <property type="protein sequence ID" value="KAK6952770.1"/>
    <property type="molecule type" value="Genomic_DNA"/>
</dbReference>
<dbReference type="InterPro" id="IPR006710">
    <property type="entry name" value="Glyco_hydro_43"/>
</dbReference>
<keyword evidence="2 4" id="KW-0378">Hydrolase</keyword>
<keyword evidence="5" id="KW-0732">Signal</keyword>
<evidence type="ECO:0000256" key="4">
    <source>
        <dbReference type="RuleBase" id="RU361187"/>
    </source>
</evidence>
<dbReference type="InterPro" id="IPR008979">
    <property type="entry name" value="Galactose-bd-like_sf"/>
</dbReference>
<dbReference type="Gene3D" id="2.115.10.20">
    <property type="entry name" value="Glycosyl hydrolase domain, family 43"/>
    <property type="match status" value="1"/>
</dbReference>
<dbReference type="Proteomes" id="UP001369815">
    <property type="component" value="Unassembled WGS sequence"/>
</dbReference>
<name>A0AAX6MJD2_9PEZI</name>
<evidence type="ECO:0000256" key="2">
    <source>
        <dbReference type="ARBA" id="ARBA00022801"/>
    </source>
</evidence>
<dbReference type="Pfam" id="PF22704">
    <property type="entry name" value="CBM13-like"/>
    <property type="match status" value="1"/>
</dbReference>
<dbReference type="SUPFAM" id="SSF75005">
    <property type="entry name" value="Arabinanase/levansucrase/invertase"/>
    <property type="match status" value="1"/>
</dbReference>
<dbReference type="InterPro" id="IPR055240">
    <property type="entry name" value="CBM13-like"/>
</dbReference>